<feature type="domain" description="Peptidase S8/S53" evidence="5">
    <location>
        <begin position="169"/>
        <end position="466"/>
    </location>
</feature>
<dbReference type="GO" id="GO:0004252">
    <property type="term" value="F:serine-type endopeptidase activity"/>
    <property type="evidence" value="ECO:0007669"/>
    <property type="project" value="InterPro"/>
</dbReference>
<dbReference type="AlphaFoldDB" id="A0A6J7HXY0"/>
<dbReference type="InterPro" id="IPR015500">
    <property type="entry name" value="Peptidase_S8_subtilisin-rel"/>
</dbReference>
<keyword evidence="3" id="KW-0720">Serine protease</keyword>
<accession>A0A6J7HXY0</accession>
<dbReference type="InterPro" id="IPR051553">
    <property type="entry name" value="Ran_GTPase-activating"/>
</dbReference>
<evidence type="ECO:0000259" key="5">
    <source>
        <dbReference type="Pfam" id="PF00082"/>
    </source>
</evidence>
<dbReference type="PANTHER" id="PTHR45982">
    <property type="entry name" value="REGULATOR OF CHROMOSOME CONDENSATION"/>
    <property type="match status" value="1"/>
</dbReference>
<keyword evidence="2" id="KW-0378">Hydrolase</keyword>
<protein>
    <submittedName>
        <fullName evidence="6">Unannotated protein</fullName>
    </submittedName>
</protein>
<evidence type="ECO:0000256" key="2">
    <source>
        <dbReference type="ARBA" id="ARBA00022801"/>
    </source>
</evidence>
<dbReference type="PROSITE" id="PS50012">
    <property type="entry name" value="RCC1_3"/>
    <property type="match status" value="3"/>
</dbReference>
<evidence type="ECO:0000256" key="3">
    <source>
        <dbReference type="ARBA" id="ARBA00022825"/>
    </source>
</evidence>
<dbReference type="SUPFAM" id="SSF50985">
    <property type="entry name" value="RCC1/BLIP-II"/>
    <property type="match status" value="1"/>
</dbReference>
<dbReference type="GO" id="GO:0005737">
    <property type="term" value="C:cytoplasm"/>
    <property type="evidence" value="ECO:0007669"/>
    <property type="project" value="TreeGrafter"/>
</dbReference>
<dbReference type="Gene3D" id="3.40.50.200">
    <property type="entry name" value="Peptidase S8/S53 domain"/>
    <property type="match status" value="1"/>
</dbReference>
<dbReference type="Pfam" id="PF13540">
    <property type="entry name" value="RCC1_2"/>
    <property type="match status" value="2"/>
</dbReference>
<dbReference type="InterPro" id="IPR023827">
    <property type="entry name" value="Peptidase_S8_Asp-AS"/>
</dbReference>
<feature type="region of interest" description="Disordered" evidence="4">
    <location>
        <begin position="38"/>
        <end position="61"/>
    </location>
</feature>
<keyword evidence="1" id="KW-0645">Protease</keyword>
<dbReference type="Pfam" id="PF00082">
    <property type="entry name" value="Peptidase_S8"/>
    <property type="match status" value="1"/>
</dbReference>
<dbReference type="Pfam" id="PF00415">
    <property type="entry name" value="RCC1"/>
    <property type="match status" value="2"/>
</dbReference>
<dbReference type="GO" id="GO:0005085">
    <property type="term" value="F:guanyl-nucleotide exchange factor activity"/>
    <property type="evidence" value="ECO:0007669"/>
    <property type="project" value="TreeGrafter"/>
</dbReference>
<dbReference type="InterPro" id="IPR023828">
    <property type="entry name" value="Peptidase_S8_Ser-AS"/>
</dbReference>
<dbReference type="GO" id="GO:0006508">
    <property type="term" value="P:proteolysis"/>
    <property type="evidence" value="ECO:0007669"/>
    <property type="project" value="UniProtKB-KW"/>
</dbReference>
<dbReference type="SUPFAM" id="SSF52743">
    <property type="entry name" value="Subtilisin-like"/>
    <property type="match status" value="1"/>
</dbReference>
<dbReference type="Gene3D" id="2.130.10.30">
    <property type="entry name" value="Regulator of chromosome condensation 1/beta-lactamase-inhibitor protein II"/>
    <property type="match status" value="1"/>
</dbReference>
<gene>
    <name evidence="6" type="ORF">UFOPK3733_00175</name>
</gene>
<proteinExistence type="predicted"/>
<dbReference type="EMBL" id="CAFBNC010000004">
    <property type="protein sequence ID" value="CAB4922775.1"/>
    <property type="molecule type" value="Genomic_DNA"/>
</dbReference>
<dbReference type="InterPro" id="IPR022398">
    <property type="entry name" value="Peptidase_S8_His-AS"/>
</dbReference>
<dbReference type="InterPro" id="IPR009091">
    <property type="entry name" value="RCC1/BLIP-II"/>
</dbReference>
<dbReference type="PRINTS" id="PR00723">
    <property type="entry name" value="SUBTILISIN"/>
</dbReference>
<evidence type="ECO:0000256" key="4">
    <source>
        <dbReference type="SAM" id="MobiDB-lite"/>
    </source>
</evidence>
<evidence type="ECO:0000313" key="6">
    <source>
        <dbReference type="EMBL" id="CAB4922775.1"/>
    </source>
</evidence>
<name>A0A6J7HXY0_9ZZZZ</name>
<dbReference type="InterPro" id="IPR000209">
    <property type="entry name" value="Peptidase_S8/S53_dom"/>
</dbReference>
<evidence type="ECO:0000256" key="1">
    <source>
        <dbReference type="ARBA" id="ARBA00022670"/>
    </source>
</evidence>
<dbReference type="PANTHER" id="PTHR45982:SF1">
    <property type="entry name" value="REGULATOR OF CHROMOSOME CONDENSATION"/>
    <property type="match status" value="1"/>
</dbReference>
<dbReference type="PROSITE" id="PS00138">
    <property type="entry name" value="SUBTILASE_SER"/>
    <property type="match status" value="1"/>
</dbReference>
<dbReference type="PROSITE" id="PS00136">
    <property type="entry name" value="SUBTILASE_ASP"/>
    <property type="match status" value="1"/>
</dbReference>
<dbReference type="PROSITE" id="PS51892">
    <property type="entry name" value="SUBTILASE"/>
    <property type="match status" value="1"/>
</dbReference>
<organism evidence="6">
    <name type="scientific">freshwater metagenome</name>
    <dbReference type="NCBI Taxonomy" id="449393"/>
    <lineage>
        <taxon>unclassified sequences</taxon>
        <taxon>metagenomes</taxon>
        <taxon>ecological metagenomes</taxon>
    </lineage>
</organism>
<dbReference type="PROSITE" id="PS00137">
    <property type="entry name" value="SUBTILASE_HIS"/>
    <property type="match status" value="1"/>
</dbReference>
<dbReference type="InterPro" id="IPR036852">
    <property type="entry name" value="Peptidase_S8/S53_dom_sf"/>
</dbReference>
<dbReference type="InterPro" id="IPR000408">
    <property type="entry name" value="Reg_chr_condens"/>
</dbReference>
<reference evidence="6" key="1">
    <citation type="submission" date="2020-05" db="EMBL/GenBank/DDBJ databases">
        <authorList>
            <person name="Chiriac C."/>
            <person name="Salcher M."/>
            <person name="Ghai R."/>
            <person name="Kavagutti S V."/>
        </authorList>
    </citation>
    <scope>NUCLEOTIDE SEQUENCE</scope>
</reference>
<sequence>MAVTILISVIFGFVALPTIQVQGGASAVRSADLTAISASEPDQAATGSSRPNTPLFDPTLDEQLSESTMTPVIVRLDTDFTGSDADRSAAASAAVAELLATLPPGSYRGVADSGVLPVTTFEASRAAVEVLRSSPLVRAVGADDPMAVASEHAQFRDGAATSNANGFKGDGTTVAVIDSGIQSDHPYLMNGTTKKVIAEACFTTAYTSQSFLSPCPGGTPMSIDSPSVAGSAGPCPYGARPYNDTTSGCDHGTHVAGVVAGQPGTAGFSELSGVAPNTKLIAVQVFGFKSDLTLVTSLTSDVLNALKWLYNRRADFPDLSAVNISIASATRKYATSCDTENAGQQATFAAIQALRDVGIATIVAAGNSGWDDGISSPACLSNTVGVGAIDDITGVRAPFSNISSMIELFAPGAGILSAYPNFPTSPKGESGTSQSAPAVAGAWALMRQKFPRSSSTPKTVADILTMLQTSGTNVSTTVTLAGVPVTYTAPRVNINRALSIPTPVRVSIGSDFSCARRNDSTVTCAGANASGQLGVSPSTVSSATTPRLIAGLKAADIVAGDAFACARISTTIKCWGSNTVGQLGNGTTSTAPSSGPTTVKASSSLDLTGVSSVSVSASTACAVIGTGSASTVSCWGDNKFGQLGDGTTTKRPYPTTVKANATTPLTGVKFVEVGRISVCAVMNSGAVNCWGSNTDGGLGNNTATASNYPVPVTGLTGGSIKAKTVSVGGGFACAVLTTGAVKCWGRNTVGQLGNNTTTRSLTPVDVVTTSAPVSASATTTPIAFTGATFLSAGASHSCAIATVSGISKLFCWGLNTSRQLGVGTTARWFAAAGFSTKTDGATSLSAGPASTAVVVSNATAVVGANATGQLGLGDLINRTTMTWSLRL</sequence>